<evidence type="ECO:0000256" key="1">
    <source>
        <dbReference type="SAM" id="Coils"/>
    </source>
</evidence>
<name>A0A433Q4P8_9FUNG</name>
<evidence type="ECO:0000313" key="4">
    <source>
        <dbReference type="Proteomes" id="UP000274822"/>
    </source>
</evidence>
<feature type="non-terminal residue" evidence="3">
    <location>
        <position position="418"/>
    </location>
</feature>
<evidence type="ECO:0000256" key="2">
    <source>
        <dbReference type="SAM" id="MobiDB-lite"/>
    </source>
</evidence>
<accession>A0A433Q4P8</accession>
<gene>
    <name evidence="3" type="ORF">BC938DRAFT_473192</name>
</gene>
<reference evidence="3 4" key="1">
    <citation type="journal article" date="2018" name="New Phytol.">
        <title>Phylogenomics of Endogonaceae and evolution of mycorrhizas within Mucoromycota.</title>
        <authorList>
            <person name="Chang Y."/>
            <person name="Desiro A."/>
            <person name="Na H."/>
            <person name="Sandor L."/>
            <person name="Lipzen A."/>
            <person name="Clum A."/>
            <person name="Barry K."/>
            <person name="Grigoriev I.V."/>
            <person name="Martin F.M."/>
            <person name="Stajich J.E."/>
            <person name="Smith M.E."/>
            <person name="Bonito G."/>
            <person name="Spatafora J.W."/>
        </authorList>
    </citation>
    <scope>NUCLEOTIDE SEQUENCE [LARGE SCALE GENOMIC DNA]</scope>
    <source>
        <strain evidence="3 4">AD002</strain>
    </source>
</reference>
<feature type="compositionally biased region" description="Polar residues" evidence="2">
    <location>
        <begin position="1"/>
        <end position="40"/>
    </location>
</feature>
<evidence type="ECO:0000313" key="3">
    <source>
        <dbReference type="EMBL" id="RUS24708.1"/>
    </source>
</evidence>
<comment type="caution">
    <text evidence="3">The sequence shown here is derived from an EMBL/GenBank/DDBJ whole genome shotgun (WGS) entry which is preliminary data.</text>
</comment>
<sequence>MDPSNTKSAPSRLQKTCLSGRATTSPNSSTAGPATGLQSSKRYRLPRPISRLPRPVTDAISRRTDKIHQVYNMLAMLLKDIDQHIDQPRHLLTELKQRIHSLETERPRDGNSDPVEESVEVKVLRETAVARTVENEILKASLACLALDNVEIATNVECVTELEKKLATQATYISTLEKELDTKTERVTKLERELAATQLELNRTVAPAELQAKERLGQEIKSVLELRMLLIKSHSFLFKMISTNTLDIVRLKDKVHSLSKGEDQNVDSIKDIKESIVRYRKQAILIYTGIDDMSSFEKRLKEVSDSSRRWRLSVHPFNGPKQSKKLKGLAVHQLKEKPWLKGWIDDTSDSEKRMKKFSDYLRTEVDLSVGAICAIESKFDEYRPKPGCMRIQETKKKQVVSASFVSFSNICSSRITNS</sequence>
<feature type="region of interest" description="Disordered" evidence="2">
    <location>
        <begin position="1"/>
        <end position="44"/>
    </location>
</feature>
<keyword evidence="1" id="KW-0175">Coiled coil</keyword>
<organism evidence="3 4">
    <name type="scientific">Jimgerdemannia flammicorona</name>
    <dbReference type="NCBI Taxonomy" id="994334"/>
    <lineage>
        <taxon>Eukaryota</taxon>
        <taxon>Fungi</taxon>
        <taxon>Fungi incertae sedis</taxon>
        <taxon>Mucoromycota</taxon>
        <taxon>Mucoromycotina</taxon>
        <taxon>Endogonomycetes</taxon>
        <taxon>Endogonales</taxon>
        <taxon>Endogonaceae</taxon>
        <taxon>Jimgerdemannia</taxon>
    </lineage>
</organism>
<feature type="coiled-coil region" evidence="1">
    <location>
        <begin position="173"/>
        <end position="200"/>
    </location>
</feature>
<dbReference type="AlphaFoldDB" id="A0A433Q4P8"/>
<dbReference type="EMBL" id="RBNJ01015171">
    <property type="protein sequence ID" value="RUS24708.1"/>
    <property type="molecule type" value="Genomic_DNA"/>
</dbReference>
<dbReference type="Proteomes" id="UP000274822">
    <property type="component" value="Unassembled WGS sequence"/>
</dbReference>
<protein>
    <submittedName>
        <fullName evidence="3">Uncharacterized protein</fullName>
    </submittedName>
</protein>
<proteinExistence type="predicted"/>
<keyword evidence="4" id="KW-1185">Reference proteome</keyword>